<evidence type="ECO:0000259" key="6">
    <source>
        <dbReference type="PROSITE" id="PS50893"/>
    </source>
</evidence>
<keyword evidence="5 7" id="KW-0067">ATP-binding</keyword>
<dbReference type="PANTHER" id="PTHR42711">
    <property type="entry name" value="ABC TRANSPORTER ATP-BINDING PROTEIN"/>
    <property type="match status" value="1"/>
</dbReference>
<dbReference type="InterPro" id="IPR050763">
    <property type="entry name" value="ABC_transporter_ATP-binding"/>
</dbReference>
<organism evidence="7 8">
    <name type="scientific">Flavobacterium qiangtangense</name>
    <dbReference type="NCBI Taxonomy" id="1442595"/>
    <lineage>
        <taxon>Bacteria</taxon>
        <taxon>Pseudomonadati</taxon>
        <taxon>Bacteroidota</taxon>
        <taxon>Flavobacteriia</taxon>
        <taxon>Flavobacteriales</taxon>
        <taxon>Flavobacteriaceae</taxon>
        <taxon>Flavobacterium</taxon>
    </lineage>
</organism>
<keyword evidence="4" id="KW-0547">Nucleotide-binding</keyword>
<gene>
    <name evidence="7" type="ORF">ACFPVY_00980</name>
</gene>
<dbReference type="GO" id="GO:0005524">
    <property type="term" value="F:ATP binding"/>
    <property type="evidence" value="ECO:0007669"/>
    <property type="project" value="UniProtKB-KW"/>
</dbReference>
<accession>A0ABW1PID0</accession>
<protein>
    <submittedName>
        <fullName evidence="7">ATP-binding cassette domain-containing protein</fullName>
    </submittedName>
</protein>
<comment type="similarity">
    <text evidence="1">Belongs to the ABC transporter superfamily.</text>
</comment>
<keyword evidence="8" id="KW-1185">Reference proteome</keyword>
<keyword evidence="3" id="KW-0536">Nodulation</keyword>
<dbReference type="PANTHER" id="PTHR42711:SF5">
    <property type="entry name" value="ABC TRANSPORTER ATP-BINDING PROTEIN NATA"/>
    <property type="match status" value="1"/>
</dbReference>
<proteinExistence type="inferred from homology"/>
<reference evidence="8" key="1">
    <citation type="journal article" date="2019" name="Int. J. Syst. Evol. Microbiol.">
        <title>The Global Catalogue of Microorganisms (GCM) 10K type strain sequencing project: providing services to taxonomists for standard genome sequencing and annotation.</title>
        <authorList>
            <consortium name="The Broad Institute Genomics Platform"/>
            <consortium name="The Broad Institute Genome Sequencing Center for Infectious Disease"/>
            <person name="Wu L."/>
            <person name="Ma J."/>
        </authorList>
    </citation>
    <scope>NUCLEOTIDE SEQUENCE [LARGE SCALE GENOMIC DNA]</scope>
    <source>
        <strain evidence="8">CCUG 49679</strain>
    </source>
</reference>
<sequence length="389" mass="45200">MTEFEKQFQEIKGFLEFEDYSILLKRIIDLTLDTENISFYQKTNDFLDWLDKNDNNTSEKKQRFELLLNELHFELSSKPVPEKQLIVSAKELRKTYNGAGFSLGPIDLELHQGEILGLVGENGNGKTTLLRLLCGELHATHGKLSYNFDSDDLFDLRSQLVYIPQRTATWYGSMFENLQFTASSYGYKPEENKLIVELTIARLNLRKYRNHRWKDLSSGYKMRFELARMLLRKPKILLIDEPLANLDILAQQTVLEDFRAIAKSPFRPIGIVLSSQQLYEVEKTSDQVIFLKQGIQKNLHEKNLVSETNEEIIPEINLVIEFESEWNQNKLNEAFSGKLISIKFNGGTFIATFSPGFSAFDFLRVITEKQIPLQYFRDISKSTRRFFVS</sequence>
<dbReference type="InterPro" id="IPR003593">
    <property type="entry name" value="AAA+_ATPase"/>
</dbReference>
<evidence type="ECO:0000313" key="7">
    <source>
        <dbReference type="EMBL" id="MFC6095205.1"/>
    </source>
</evidence>
<evidence type="ECO:0000256" key="2">
    <source>
        <dbReference type="ARBA" id="ARBA00022448"/>
    </source>
</evidence>
<keyword evidence="2" id="KW-0813">Transport</keyword>
<name>A0ABW1PID0_9FLAO</name>
<dbReference type="Pfam" id="PF00005">
    <property type="entry name" value="ABC_tran"/>
    <property type="match status" value="1"/>
</dbReference>
<dbReference type="SMART" id="SM00382">
    <property type="entry name" value="AAA"/>
    <property type="match status" value="1"/>
</dbReference>
<dbReference type="EMBL" id="JBHSQB010000003">
    <property type="protein sequence ID" value="MFC6095205.1"/>
    <property type="molecule type" value="Genomic_DNA"/>
</dbReference>
<dbReference type="InterPro" id="IPR003439">
    <property type="entry name" value="ABC_transporter-like_ATP-bd"/>
</dbReference>
<evidence type="ECO:0000256" key="1">
    <source>
        <dbReference type="ARBA" id="ARBA00005417"/>
    </source>
</evidence>
<dbReference type="RefSeq" id="WP_379789814.1">
    <property type="nucleotide sequence ID" value="NZ_JBHSQB010000003.1"/>
</dbReference>
<comment type="caution">
    <text evidence="7">The sequence shown here is derived from an EMBL/GenBank/DDBJ whole genome shotgun (WGS) entry which is preliminary data.</text>
</comment>
<dbReference type="Proteomes" id="UP001596287">
    <property type="component" value="Unassembled WGS sequence"/>
</dbReference>
<dbReference type="PROSITE" id="PS50893">
    <property type="entry name" value="ABC_TRANSPORTER_2"/>
    <property type="match status" value="1"/>
</dbReference>
<dbReference type="Gene3D" id="3.40.50.300">
    <property type="entry name" value="P-loop containing nucleotide triphosphate hydrolases"/>
    <property type="match status" value="1"/>
</dbReference>
<dbReference type="SUPFAM" id="SSF52540">
    <property type="entry name" value="P-loop containing nucleoside triphosphate hydrolases"/>
    <property type="match status" value="1"/>
</dbReference>
<evidence type="ECO:0000256" key="4">
    <source>
        <dbReference type="ARBA" id="ARBA00022741"/>
    </source>
</evidence>
<evidence type="ECO:0000313" key="8">
    <source>
        <dbReference type="Proteomes" id="UP001596287"/>
    </source>
</evidence>
<feature type="domain" description="ABC transporter" evidence="6">
    <location>
        <begin position="87"/>
        <end position="318"/>
    </location>
</feature>
<evidence type="ECO:0000256" key="3">
    <source>
        <dbReference type="ARBA" id="ARBA00022458"/>
    </source>
</evidence>
<evidence type="ECO:0000256" key="5">
    <source>
        <dbReference type="ARBA" id="ARBA00022840"/>
    </source>
</evidence>
<dbReference type="InterPro" id="IPR027417">
    <property type="entry name" value="P-loop_NTPase"/>
</dbReference>